<reference evidence="1" key="1">
    <citation type="submission" date="2022-10" db="EMBL/GenBank/DDBJ databases">
        <title>The complete genomes of actinobacterial strains from the NBC collection.</title>
        <authorList>
            <person name="Joergensen T.S."/>
            <person name="Alvarez Arevalo M."/>
            <person name="Sterndorff E.B."/>
            <person name="Faurdal D."/>
            <person name="Vuksanovic O."/>
            <person name="Mourched A.-S."/>
            <person name="Charusanti P."/>
            <person name="Shaw S."/>
            <person name="Blin K."/>
            <person name="Weber T."/>
        </authorList>
    </citation>
    <scope>NUCLEOTIDE SEQUENCE</scope>
    <source>
        <strain evidence="1">NBC_00003</strain>
    </source>
</reference>
<organism evidence="1">
    <name type="scientific">Streptomyces sp. NBC_00003</name>
    <dbReference type="NCBI Taxonomy" id="2903608"/>
    <lineage>
        <taxon>Bacteria</taxon>
        <taxon>Bacillati</taxon>
        <taxon>Actinomycetota</taxon>
        <taxon>Actinomycetes</taxon>
        <taxon>Kitasatosporales</taxon>
        <taxon>Streptomycetaceae</taxon>
        <taxon>Streptomyces</taxon>
    </lineage>
</organism>
<name>A0AAU2UXA3_9ACTN</name>
<protein>
    <submittedName>
        <fullName evidence="1">PxKF domain-containing protein</fullName>
    </submittedName>
</protein>
<sequence>MSQLRTTAHPVGRGRRPWRARLTALFAGAVLVSGGLFALAAPAQADADLQLTGSAASVQANTSYTYTITMPQVSDVFVPSFSVTADLSGSAASFTAWSMANNTTDTCTLTGTHAACTVVPGHLTAADSVITLTVLPTAAGTANATATATYFGGTWGTDSTSTTITPAGPVYTFTGFFQPVDNPPTVNTMKAGRAVPVKFSLGGDQGLNIFATGYPVSQGVTCDTGAPTAPVEETTGAGGSSLTYDAASGTYTYVWKTDSAWKDTCRTFDLKLADGSDHNANFKFS</sequence>
<dbReference type="NCBIfam" id="NF038114">
    <property type="entry name" value="rightmost"/>
    <property type="match status" value="1"/>
</dbReference>
<dbReference type="EMBL" id="CP108318">
    <property type="protein sequence ID" value="WTW59751.1"/>
    <property type="molecule type" value="Genomic_DNA"/>
</dbReference>
<accession>A0AAU2UXA3</accession>
<dbReference type="AlphaFoldDB" id="A0AAU2UXA3"/>
<proteinExistence type="predicted"/>
<evidence type="ECO:0000313" key="1">
    <source>
        <dbReference type="EMBL" id="WTW59751.1"/>
    </source>
</evidence>
<gene>
    <name evidence="1" type="ORF">OG549_03265</name>
</gene>